<name>A0A1N6R9D6_9SPHI</name>
<organism evidence="3 5">
    <name type="scientific">Mucilaginibacter lappiensis</name>
    <dbReference type="NCBI Taxonomy" id="354630"/>
    <lineage>
        <taxon>Bacteria</taxon>
        <taxon>Pseudomonadati</taxon>
        <taxon>Bacteroidota</taxon>
        <taxon>Sphingobacteriia</taxon>
        <taxon>Sphingobacteriales</taxon>
        <taxon>Sphingobacteriaceae</taxon>
        <taxon>Mucilaginibacter</taxon>
    </lineage>
</organism>
<dbReference type="RefSeq" id="WP_076370716.1">
    <property type="nucleotide sequence ID" value="NZ_FTMG01000002.1"/>
</dbReference>
<dbReference type="EMBL" id="JACHCB010000002">
    <property type="protein sequence ID" value="MBB6108752.1"/>
    <property type="molecule type" value="Genomic_DNA"/>
</dbReference>
<evidence type="ECO:0000313" key="4">
    <source>
        <dbReference type="Proteomes" id="UP000541583"/>
    </source>
</evidence>
<dbReference type="InterPro" id="IPR025250">
    <property type="entry name" value="DUF4199"/>
</dbReference>
<evidence type="ECO:0000313" key="5">
    <source>
        <dbReference type="Proteomes" id="UP000548326"/>
    </source>
</evidence>
<proteinExistence type="predicted"/>
<dbReference type="Pfam" id="PF13858">
    <property type="entry name" value="DUF4199"/>
    <property type="match status" value="1"/>
</dbReference>
<dbReference type="EMBL" id="JACHCA010000009">
    <property type="protein sequence ID" value="MBB6129369.1"/>
    <property type="molecule type" value="Genomic_DNA"/>
</dbReference>
<dbReference type="Proteomes" id="UP000541583">
    <property type="component" value="Unassembled WGS sequence"/>
</dbReference>
<keyword evidence="1" id="KW-0812">Transmembrane</keyword>
<evidence type="ECO:0000313" key="3">
    <source>
        <dbReference type="EMBL" id="MBB6129369.1"/>
    </source>
</evidence>
<keyword evidence="1" id="KW-1133">Transmembrane helix</keyword>
<protein>
    <recommendedName>
        <fullName evidence="6">DUF4199 domain-containing protein</fullName>
    </recommendedName>
</protein>
<evidence type="ECO:0000256" key="1">
    <source>
        <dbReference type="SAM" id="Phobius"/>
    </source>
</evidence>
<feature type="transmembrane region" description="Helical" evidence="1">
    <location>
        <begin position="110"/>
        <end position="129"/>
    </location>
</feature>
<feature type="transmembrane region" description="Helical" evidence="1">
    <location>
        <begin position="5"/>
        <end position="27"/>
    </location>
</feature>
<sequence>MKNAIIWGIVIGVLSGVWMFVMHGSGISPTDEKVATLEYFSFLIPALGLFIGIYSYRKNDCKGQMGFLEALIQSFKILIAGGIVTVFATILYFSYAHVSMSNVMEASSGRIFGALLVGVLLAFAVSLLFHNKANKVD</sequence>
<dbReference type="STRING" id="354630.SAMN05421821_10212"/>
<dbReference type="AlphaFoldDB" id="A0A1N6R9D6"/>
<dbReference type="Proteomes" id="UP000548326">
    <property type="component" value="Unassembled WGS sequence"/>
</dbReference>
<keyword evidence="1" id="KW-0472">Membrane</keyword>
<keyword evidence="4" id="KW-1185">Reference proteome</keyword>
<reference evidence="4 5" key="1">
    <citation type="submission" date="2020-08" db="EMBL/GenBank/DDBJ databases">
        <title>Genomic Encyclopedia of Type Strains, Phase IV (KMG-V): Genome sequencing to study the core and pangenomes of soil and plant-associated prokaryotes.</title>
        <authorList>
            <person name="Whitman W."/>
        </authorList>
    </citation>
    <scope>NUCLEOTIDE SEQUENCE [LARGE SCALE GENOMIC DNA]</scope>
    <source>
        <strain evidence="2 4">ANJLi2</strain>
        <strain evidence="3 5">MP601</strain>
    </source>
</reference>
<gene>
    <name evidence="3" type="ORF">HDF22_003495</name>
    <name evidence="2" type="ORF">HDF23_001487</name>
</gene>
<feature type="transmembrane region" description="Helical" evidence="1">
    <location>
        <begin position="77"/>
        <end position="98"/>
    </location>
</feature>
<comment type="caution">
    <text evidence="3">The sequence shown here is derived from an EMBL/GenBank/DDBJ whole genome shotgun (WGS) entry which is preliminary data.</text>
</comment>
<feature type="transmembrane region" description="Helical" evidence="1">
    <location>
        <begin position="39"/>
        <end position="56"/>
    </location>
</feature>
<evidence type="ECO:0008006" key="6">
    <source>
        <dbReference type="Google" id="ProtNLM"/>
    </source>
</evidence>
<accession>A0A1N6R9D6</accession>
<dbReference type="OrthoDB" id="796718at2"/>
<evidence type="ECO:0000313" key="2">
    <source>
        <dbReference type="EMBL" id="MBB6108752.1"/>
    </source>
</evidence>